<organism evidence="1 2">
    <name type="scientific">Peribacillus muralis</name>
    <dbReference type="NCBI Taxonomy" id="264697"/>
    <lineage>
        <taxon>Bacteria</taxon>
        <taxon>Bacillati</taxon>
        <taxon>Bacillota</taxon>
        <taxon>Bacilli</taxon>
        <taxon>Bacillales</taxon>
        <taxon>Bacillaceae</taxon>
        <taxon>Peribacillus</taxon>
    </lineage>
</organism>
<proteinExistence type="predicted"/>
<protein>
    <submittedName>
        <fullName evidence="1">Uncharacterized protein</fullName>
    </submittedName>
</protein>
<dbReference type="EMBL" id="CP017080">
    <property type="protein sequence ID" value="AOH54478.1"/>
    <property type="molecule type" value="Genomic_DNA"/>
</dbReference>
<dbReference type="AlphaFoldDB" id="A0A1B3XMN1"/>
<name>A0A1B3XMN1_9BACI</name>
<dbReference type="Proteomes" id="UP000077926">
    <property type="component" value="Chromosome"/>
</dbReference>
<sequence>MKLTRTMGQLSEVLEGPPEELDEYLKLEDKRNEFPKEVSKDEVALGLRKEIDKVFKHLDDSFNKQTFS</sequence>
<dbReference type="STRING" id="264697.ABE28_008945"/>
<accession>A0A1B3XMN1</accession>
<evidence type="ECO:0000313" key="1">
    <source>
        <dbReference type="EMBL" id="AOH54478.1"/>
    </source>
</evidence>
<gene>
    <name evidence="1" type="ORF">ABE28_008945</name>
</gene>
<dbReference type="RefSeq" id="WP_064465817.1">
    <property type="nucleotide sequence ID" value="NZ_CP017080.1"/>
</dbReference>
<evidence type="ECO:0000313" key="2">
    <source>
        <dbReference type="Proteomes" id="UP000077926"/>
    </source>
</evidence>
<reference evidence="1 2" key="1">
    <citation type="submission" date="2016-08" db="EMBL/GenBank/DDBJ databases">
        <title>Complete genome sequence of Bacillus muralis G25-68, a strain with toxicity to nematodes.</title>
        <authorList>
            <person name="Zheng Z."/>
        </authorList>
    </citation>
    <scope>NUCLEOTIDE SEQUENCE [LARGE SCALE GENOMIC DNA]</scope>
    <source>
        <strain evidence="1 2">G25-68</strain>
    </source>
</reference>
<dbReference type="KEGG" id="bmur:ABE28_008945"/>
<keyword evidence="2" id="KW-1185">Reference proteome</keyword>